<evidence type="ECO:0000256" key="1">
    <source>
        <dbReference type="SAM" id="Coils"/>
    </source>
</evidence>
<proteinExistence type="predicted"/>
<feature type="region of interest" description="Disordered" evidence="2">
    <location>
        <begin position="706"/>
        <end position="729"/>
    </location>
</feature>
<evidence type="ECO:0000256" key="2">
    <source>
        <dbReference type="SAM" id="MobiDB-lite"/>
    </source>
</evidence>
<evidence type="ECO:0000313" key="4">
    <source>
        <dbReference type="Proteomes" id="UP001189429"/>
    </source>
</evidence>
<keyword evidence="1" id="KW-0175">Coiled coil</keyword>
<keyword evidence="4" id="KW-1185">Reference proteome</keyword>
<protein>
    <submittedName>
        <fullName evidence="3">Uncharacterized protein</fullName>
    </submittedName>
</protein>
<dbReference type="Proteomes" id="UP001189429">
    <property type="component" value="Unassembled WGS sequence"/>
</dbReference>
<gene>
    <name evidence="3" type="ORF">PCOR1329_LOCUS39853</name>
</gene>
<feature type="region of interest" description="Disordered" evidence="2">
    <location>
        <begin position="49"/>
        <end position="90"/>
    </location>
</feature>
<reference evidence="3" key="1">
    <citation type="submission" date="2023-10" db="EMBL/GenBank/DDBJ databases">
        <authorList>
            <person name="Chen Y."/>
            <person name="Shah S."/>
            <person name="Dougan E. K."/>
            <person name="Thang M."/>
            <person name="Chan C."/>
        </authorList>
    </citation>
    <scope>NUCLEOTIDE SEQUENCE [LARGE SCALE GENOMIC DNA]</scope>
</reference>
<dbReference type="EMBL" id="CAUYUJ010014815">
    <property type="protein sequence ID" value="CAK0846303.1"/>
    <property type="molecule type" value="Genomic_DNA"/>
</dbReference>
<feature type="compositionally biased region" description="Basic residues" evidence="2">
    <location>
        <begin position="338"/>
        <end position="360"/>
    </location>
</feature>
<accession>A0ABN9TKT7</accession>
<feature type="compositionally biased region" description="Basic and acidic residues" evidence="2">
    <location>
        <begin position="504"/>
        <end position="517"/>
    </location>
</feature>
<feature type="compositionally biased region" description="Basic residues" evidence="2">
    <location>
        <begin position="300"/>
        <end position="312"/>
    </location>
</feature>
<feature type="compositionally biased region" description="Basic residues" evidence="2">
    <location>
        <begin position="281"/>
        <end position="292"/>
    </location>
</feature>
<organism evidence="3 4">
    <name type="scientific">Prorocentrum cordatum</name>
    <dbReference type="NCBI Taxonomy" id="2364126"/>
    <lineage>
        <taxon>Eukaryota</taxon>
        <taxon>Sar</taxon>
        <taxon>Alveolata</taxon>
        <taxon>Dinophyceae</taxon>
        <taxon>Prorocentrales</taxon>
        <taxon>Prorocentraceae</taxon>
        <taxon>Prorocentrum</taxon>
    </lineage>
</organism>
<feature type="region of interest" description="Disordered" evidence="2">
    <location>
        <begin position="461"/>
        <end position="564"/>
    </location>
</feature>
<feature type="compositionally biased region" description="Low complexity" evidence="2">
    <location>
        <begin position="67"/>
        <end position="82"/>
    </location>
</feature>
<evidence type="ECO:0000313" key="3">
    <source>
        <dbReference type="EMBL" id="CAK0846303.1"/>
    </source>
</evidence>
<comment type="caution">
    <text evidence="3">The sequence shown here is derived from an EMBL/GenBank/DDBJ whole genome shotgun (WGS) entry which is preliminary data.</text>
</comment>
<feature type="coiled-coil region" evidence="1">
    <location>
        <begin position="171"/>
        <end position="198"/>
    </location>
</feature>
<sequence>MDGGLQVMCDLCGGTKDQSWWNFCKHCKGPRVPVEKATARTLRPVRGDRSLAGLLKPPWRQPGAGGQQAAAAGSAAERVASGGSSGRGGALRVSFDLATEPVRQETEAEEEHLAKPVELLTLAGDTVAADNCRDKREENRLAKQDSDIWVELAKEQGVQAEERLRQTFDMCERVEQLLVDAQAEVERDTKTLDEARAKYQSAAHSLHTIVTDPGHEARGHPKLDRSKILDGAELVLANGGFFGLEQLCDVAGDEDRREAARRHRFCSSRLYTCRPATSVPRPRRSSRRRRPRPSGLQRRGPARRPPRPRRPRPMALQQKAKPQSTRPNPRLWPPAPPSRRRRPRSTPRRVLRTTVRRYRRGGSSTKHNLSSRDRYPVLRAAPSSAWWMRSPSFEYGWAAGGWDGAFEDHGPRCSQASHSTTERVPEQGADQVMGGYNYEPGRGYGTADIYNGEVELLRGWITNPEPEGEPPPTESPGRRRGGGGARTSRARRGQVEAQARRRSHLPDGREGAADVRAEGGPPRQPPAPWAPQALPASRRPGAAEPGAPSPRARHVHGVQRAGPQACSRRGATVAVIKGSRLNGLWFDVAGLLRPVKGMASAVSSRQHVLESEFDELARCKPSRGAARLPVHGFVLNLRGLGWSFGISRSLWSETGVSIDRFALAPMQVGWLAQRALRLRSDNVTPQARPGSQGWSRAACQVEASPAFPGWGRRRPRVPRPPGNHTGNTF</sequence>
<name>A0ABN9TKT7_9DINO</name>
<feature type="region of interest" description="Disordered" evidence="2">
    <location>
        <begin position="275"/>
        <end position="370"/>
    </location>
</feature>